<comment type="caution">
    <text evidence="2">The sequence shown here is derived from an EMBL/GenBank/DDBJ whole genome shotgun (WGS) entry which is preliminary data.</text>
</comment>
<name>A0A9W4XDW6_9PLEO</name>
<gene>
    <name evidence="2" type="ORF">PDIGIT_LOCUS1166</name>
</gene>
<reference evidence="2" key="1">
    <citation type="submission" date="2023-01" db="EMBL/GenBank/DDBJ databases">
        <authorList>
            <person name="Van Ghelder C."/>
            <person name="Rancurel C."/>
        </authorList>
    </citation>
    <scope>NUCLEOTIDE SEQUENCE</scope>
    <source>
        <strain evidence="2">CNCM I-4278</strain>
    </source>
</reference>
<evidence type="ECO:0000256" key="1">
    <source>
        <dbReference type="SAM" id="MobiDB-lite"/>
    </source>
</evidence>
<dbReference type="AlphaFoldDB" id="A0A9W4XDW6"/>
<keyword evidence="3" id="KW-1185">Reference proteome</keyword>
<organism evidence="2 3">
    <name type="scientific">Periconia digitata</name>
    <dbReference type="NCBI Taxonomy" id="1303443"/>
    <lineage>
        <taxon>Eukaryota</taxon>
        <taxon>Fungi</taxon>
        <taxon>Dikarya</taxon>
        <taxon>Ascomycota</taxon>
        <taxon>Pezizomycotina</taxon>
        <taxon>Dothideomycetes</taxon>
        <taxon>Pleosporomycetidae</taxon>
        <taxon>Pleosporales</taxon>
        <taxon>Massarineae</taxon>
        <taxon>Periconiaceae</taxon>
        <taxon>Periconia</taxon>
    </lineage>
</organism>
<evidence type="ECO:0000313" key="3">
    <source>
        <dbReference type="Proteomes" id="UP001152607"/>
    </source>
</evidence>
<accession>A0A9W4XDW6</accession>
<evidence type="ECO:0000313" key="2">
    <source>
        <dbReference type="EMBL" id="CAI6256250.1"/>
    </source>
</evidence>
<dbReference type="EMBL" id="CAOQHR010000001">
    <property type="protein sequence ID" value="CAI6256250.1"/>
    <property type="molecule type" value="Genomic_DNA"/>
</dbReference>
<proteinExistence type="predicted"/>
<sequence>MYLDRDGFTTLTTETNGCTTILPSYINRTRLSRTTKSRRRSHLSQREDYHRIALPARVPPSPSSPLLHSIDQSKQLVEIRLVGSYTYQPSILAEMLIPSTTHTRAYPQKFHNNL</sequence>
<feature type="region of interest" description="Disordered" evidence="1">
    <location>
        <begin position="29"/>
        <end position="50"/>
    </location>
</feature>
<protein>
    <submittedName>
        <fullName evidence="2">Uncharacterized protein</fullName>
    </submittedName>
</protein>
<feature type="compositionally biased region" description="Basic residues" evidence="1">
    <location>
        <begin position="30"/>
        <end position="43"/>
    </location>
</feature>
<dbReference type="Proteomes" id="UP001152607">
    <property type="component" value="Unassembled WGS sequence"/>
</dbReference>